<dbReference type="PANTHER" id="PTHR21180">
    <property type="entry name" value="ENDONUCLEASE/EXONUCLEASE/PHOSPHATASE FAMILY DOMAIN-CONTAINING PROTEIN 1"/>
    <property type="match status" value="1"/>
</dbReference>
<accession>A0A951PQQ0</accession>
<reference evidence="1" key="1">
    <citation type="submission" date="2021-05" db="EMBL/GenBank/DDBJ databases">
        <authorList>
            <person name="Pietrasiak N."/>
            <person name="Ward R."/>
            <person name="Stajich J.E."/>
            <person name="Kurbessoian T."/>
        </authorList>
    </citation>
    <scope>NUCLEOTIDE SEQUENCE</scope>
    <source>
        <strain evidence="1">CPER-KK1</strain>
    </source>
</reference>
<reference evidence="1" key="2">
    <citation type="journal article" date="2022" name="Microbiol. Resour. Announc.">
        <title>Metagenome Sequencing to Explore Phylogenomics of Terrestrial Cyanobacteria.</title>
        <authorList>
            <person name="Ward R.D."/>
            <person name="Stajich J.E."/>
            <person name="Johansen J.R."/>
            <person name="Huntemann M."/>
            <person name="Clum A."/>
            <person name="Foster B."/>
            <person name="Foster B."/>
            <person name="Roux S."/>
            <person name="Palaniappan K."/>
            <person name="Varghese N."/>
            <person name="Mukherjee S."/>
            <person name="Reddy T.B.K."/>
            <person name="Daum C."/>
            <person name="Copeland A."/>
            <person name="Chen I.A."/>
            <person name="Ivanova N.N."/>
            <person name="Kyrpides N.C."/>
            <person name="Shapiro N."/>
            <person name="Eloe-Fadrosh E.A."/>
            <person name="Pietrasiak N."/>
        </authorList>
    </citation>
    <scope>NUCLEOTIDE SEQUENCE</scope>
    <source>
        <strain evidence="1">CPER-KK1</strain>
    </source>
</reference>
<sequence length="182" mass="20619">MALFDWLTPAARLNPNWQAIRTRLQSDPYYRLKSAEEIAVAAALGIKIDVNQASVDDWLRLPGLSIHQARSLFELTKAGVQFCCMEDLAAALSVPVQRLMPLQPILSFCYYDAESLLTPQPINPNTATVEQLTKIPAVDLFLARAIVQNRHELGAYRNLANFQQRLSLNPQLISELMYYLRF</sequence>
<dbReference type="GO" id="GO:0015627">
    <property type="term" value="C:type II protein secretion system complex"/>
    <property type="evidence" value="ECO:0007669"/>
    <property type="project" value="TreeGrafter"/>
</dbReference>
<keyword evidence="1" id="KW-0238">DNA-binding</keyword>
<evidence type="ECO:0000313" key="1">
    <source>
        <dbReference type="EMBL" id="MBW4547059.1"/>
    </source>
</evidence>
<dbReference type="Proteomes" id="UP000753908">
    <property type="component" value="Unassembled WGS sequence"/>
</dbReference>
<dbReference type="SUPFAM" id="SSF81585">
    <property type="entry name" value="PsbU/PolX domain-like"/>
    <property type="match status" value="1"/>
</dbReference>
<dbReference type="GO" id="GO:0003677">
    <property type="term" value="F:DNA binding"/>
    <property type="evidence" value="ECO:0007669"/>
    <property type="project" value="UniProtKB-KW"/>
</dbReference>
<dbReference type="InterPro" id="IPR051675">
    <property type="entry name" value="Endo/Exo/Phosphatase_dom_1"/>
</dbReference>
<evidence type="ECO:0000313" key="2">
    <source>
        <dbReference type="Proteomes" id="UP000753908"/>
    </source>
</evidence>
<organism evidence="1 2">
    <name type="scientific">Symplocastrum torsivum CPER-KK1</name>
    <dbReference type="NCBI Taxonomy" id="450513"/>
    <lineage>
        <taxon>Bacteria</taxon>
        <taxon>Bacillati</taxon>
        <taxon>Cyanobacteriota</taxon>
        <taxon>Cyanophyceae</taxon>
        <taxon>Oscillatoriophycideae</taxon>
        <taxon>Oscillatoriales</taxon>
        <taxon>Microcoleaceae</taxon>
        <taxon>Symplocastrum</taxon>
    </lineage>
</organism>
<dbReference type="Pfam" id="PF12836">
    <property type="entry name" value="HHH_3"/>
    <property type="match status" value="1"/>
</dbReference>
<dbReference type="AlphaFoldDB" id="A0A951PQQ0"/>
<dbReference type="SUPFAM" id="SSF47781">
    <property type="entry name" value="RuvA domain 2-like"/>
    <property type="match status" value="1"/>
</dbReference>
<dbReference type="Gene3D" id="1.10.150.320">
    <property type="entry name" value="Photosystem II 12 kDa extrinsic protein"/>
    <property type="match status" value="1"/>
</dbReference>
<protein>
    <submittedName>
        <fullName evidence="1">ComEA family DNA-binding protein</fullName>
    </submittedName>
</protein>
<dbReference type="PANTHER" id="PTHR21180:SF32">
    <property type="entry name" value="ENDONUCLEASE_EXONUCLEASE_PHOSPHATASE FAMILY DOMAIN-CONTAINING PROTEIN 1"/>
    <property type="match status" value="1"/>
</dbReference>
<comment type="caution">
    <text evidence="1">The sequence shown here is derived from an EMBL/GenBank/DDBJ whole genome shotgun (WGS) entry which is preliminary data.</text>
</comment>
<proteinExistence type="predicted"/>
<gene>
    <name evidence="1" type="ORF">KME25_21845</name>
</gene>
<name>A0A951PQQ0_9CYAN</name>
<dbReference type="GO" id="GO:0015628">
    <property type="term" value="P:protein secretion by the type II secretion system"/>
    <property type="evidence" value="ECO:0007669"/>
    <property type="project" value="TreeGrafter"/>
</dbReference>
<dbReference type="InterPro" id="IPR010994">
    <property type="entry name" value="RuvA_2-like"/>
</dbReference>
<dbReference type="EMBL" id="JAHHIF010000034">
    <property type="protein sequence ID" value="MBW4547059.1"/>
    <property type="molecule type" value="Genomic_DNA"/>
</dbReference>